<dbReference type="Proteomes" id="UP001238450">
    <property type="component" value="Unassembled WGS sequence"/>
</dbReference>
<sequence length="102" mass="11610">MEELEELEAIPINQKRSKRSRRKKYKNLPDGVTAVEEDDPSGACFHFTHDELGRMGKIVLTPLKGVTVPKKENCTFGHILDTVKLTSCTLRTLSLRKRLEDT</sequence>
<accession>A0AAJ1TH39</accession>
<dbReference type="EMBL" id="JAUSUV010000002">
    <property type="protein sequence ID" value="MDQ0416432.1"/>
    <property type="molecule type" value="Genomic_DNA"/>
</dbReference>
<proteinExistence type="predicted"/>
<protein>
    <submittedName>
        <fullName evidence="1">Uncharacterized protein</fullName>
    </submittedName>
</protein>
<organism evidence="1 2">
    <name type="scientific">Croceifilum oryzae</name>
    <dbReference type="NCBI Taxonomy" id="1553429"/>
    <lineage>
        <taxon>Bacteria</taxon>
        <taxon>Bacillati</taxon>
        <taxon>Bacillota</taxon>
        <taxon>Bacilli</taxon>
        <taxon>Bacillales</taxon>
        <taxon>Thermoactinomycetaceae</taxon>
        <taxon>Croceifilum</taxon>
    </lineage>
</organism>
<evidence type="ECO:0000313" key="1">
    <source>
        <dbReference type="EMBL" id="MDQ0416432.1"/>
    </source>
</evidence>
<gene>
    <name evidence="1" type="ORF">J2Z48_000596</name>
</gene>
<evidence type="ECO:0000313" key="2">
    <source>
        <dbReference type="Proteomes" id="UP001238450"/>
    </source>
</evidence>
<comment type="caution">
    <text evidence="1">The sequence shown here is derived from an EMBL/GenBank/DDBJ whole genome shotgun (WGS) entry which is preliminary data.</text>
</comment>
<name>A0AAJ1TH39_9BACL</name>
<reference evidence="1 2" key="1">
    <citation type="submission" date="2023-07" db="EMBL/GenBank/DDBJ databases">
        <title>Genomic Encyclopedia of Type Strains, Phase IV (KMG-IV): sequencing the most valuable type-strain genomes for metagenomic binning, comparative biology and taxonomic classification.</title>
        <authorList>
            <person name="Goeker M."/>
        </authorList>
    </citation>
    <scope>NUCLEOTIDE SEQUENCE [LARGE SCALE GENOMIC DNA]</scope>
    <source>
        <strain evidence="1 2">DSM 46876</strain>
    </source>
</reference>
<dbReference type="AlphaFoldDB" id="A0AAJ1TH39"/>
<keyword evidence="2" id="KW-1185">Reference proteome</keyword>
<dbReference type="RefSeq" id="WP_307250867.1">
    <property type="nucleotide sequence ID" value="NZ_JAUSUV010000002.1"/>
</dbReference>